<dbReference type="CDD" id="cd06171">
    <property type="entry name" value="Sigma70_r4"/>
    <property type="match status" value="1"/>
</dbReference>
<dbReference type="Proteomes" id="UP000294678">
    <property type="component" value="Unassembled WGS sequence"/>
</dbReference>
<accession>A0AA46E0D3</accession>
<evidence type="ECO:0000313" key="3">
    <source>
        <dbReference type="Proteomes" id="UP000294678"/>
    </source>
</evidence>
<keyword evidence="3" id="KW-1185">Reference proteome</keyword>
<gene>
    <name evidence="2" type="ORF">EV215_0312</name>
</gene>
<dbReference type="Gene3D" id="1.10.10.10">
    <property type="entry name" value="Winged helix-like DNA-binding domain superfamily/Winged helix DNA-binding domain"/>
    <property type="match status" value="1"/>
</dbReference>
<proteinExistence type="predicted"/>
<feature type="domain" description="RNA polymerase sigma-70 region 4" evidence="1">
    <location>
        <begin position="348"/>
        <end position="385"/>
    </location>
</feature>
<dbReference type="InterPro" id="IPR013324">
    <property type="entry name" value="RNA_pol_sigma_r3/r4-like"/>
</dbReference>
<evidence type="ECO:0000259" key="1">
    <source>
        <dbReference type="Pfam" id="PF04545"/>
    </source>
</evidence>
<dbReference type="GO" id="GO:0006352">
    <property type="term" value="P:DNA-templated transcription initiation"/>
    <property type="evidence" value="ECO:0007669"/>
    <property type="project" value="InterPro"/>
</dbReference>
<evidence type="ECO:0000313" key="2">
    <source>
        <dbReference type="EMBL" id="TDT72502.1"/>
    </source>
</evidence>
<sequence>MEEYIIIPNWINNIHEIKSENLKEFFEYILKSEDNKIDIEYLRKYYKESREINFRNVIDELALRGFEFKTLKSNNILPKVEYCEEEELIFVSRLGKNFVKIDFKNLNLGNFIERFRVKDDLFFNKIPYKGFRYLNPNVNNEILKKEFKNTFNSRKNKEENFLNENIEIDNQKDFLELVENPKLKPELDNEINSINYIFKERKFEMFREFCNKKELKYIYEINNNTFISFQNELGVGSKKLYQVKEFLEKNITPNDIKKRFELMYNKEINLEENILKEFGEITVSRVLKVFNINLNIKDDIKIEQLNNRKISQFIEINENYENENLEKLIDIINKLESPSKMIKKISFNEKEYEIFEKRFLDGMTYEKISKLFGVTRERIRQILEKIHKNVFHELKANNFLQIIKLFFPNRTFIEKEELIRIITSKNINYIYLFNNYNNEIFYYYEPLELYFFKDISRLINEIKNFINKLPDYFYLFDFLDEIIDLLSKYKMEDIKIEDIENLLMYYGFIKYNECFSRIKMTVTLFFSIVFDQYITEPIYFNEEGLLYLKKIGIEFLNYKLTGNIRSLEGRIRDNDEIVLVGPKTFLNINRIKYDLNILAIIDKYLLKKSKQQDKINAEEIFSDLKDILIENNIKNKQTLYSIIKYNYEEKYNIGKGNTLDIFLNDNIEKLSKEEQVVNIVRKYNNPINKEIILRKLNWKLFKLEDTISKSSKIISWGRNLITLIETIKITKDQKRKLNDLLNQKMENGFTTSHILLNELRFDSELNKIIKNNNIENSFQLASIIKNIFTNIGGRTLFLYKLNSGITSIEKVIKNKFTEILLKEDLKFFLEEYGYKSGAIAQILGKLLKKEIFVEISREEIILKEKLNIPNDVYNKVKDIIEDNYFKNEYLSLHSIEGYRKILPKIQYKWNPHLLGTILKNVGYRKIEKSNGDYRYNKIIIVREDSHIKTFEDLVYHILEKEYNGIFHELKVYDFLVEKKIINGREYIENKKLPLEIKKSEIIKIDKVGRIELVK</sequence>
<dbReference type="InterPro" id="IPR036388">
    <property type="entry name" value="WH-like_DNA-bd_sf"/>
</dbReference>
<organism evidence="2 3">
    <name type="scientific">Hypnocyclicus thermotrophus</name>
    <dbReference type="NCBI Taxonomy" id="1627895"/>
    <lineage>
        <taxon>Bacteria</taxon>
        <taxon>Fusobacteriati</taxon>
        <taxon>Fusobacteriota</taxon>
        <taxon>Fusobacteriia</taxon>
        <taxon>Fusobacteriales</taxon>
        <taxon>Fusobacteriaceae</taxon>
        <taxon>Hypnocyclicus</taxon>
    </lineage>
</organism>
<dbReference type="RefSeq" id="WP_134112195.1">
    <property type="nucleotide sequence ID" value="NZ_SOBG01000001.1"/>
</dbReference>
<dbReference type="AlphaFoldDB" id="A0AA46E0D3"/>
<protein>
    <submittedName>
        <fullName evidence="2">Sigma-70-like protein</fullName>
    </submittedName>
</protein>
<name>A0AA46E0D3_9FUSO</name>
<comment type="caution">
    <text evidence="2">The sequence shown here is derived from an EMBL/GenBank/DDBJ whole genome shotgun (WGS) entry which is preliminary data.</text>
</comment>
<dbReference type="SUPFAM" id="SSF88659">
    <property type="entry name" value="Sigma3 and sigma4 domains of RNA polymerase sigma factors"/>
    <property type="match status" value="1"/>
</dbReference>
<dbReference type="GO" id="GO:0003700">
    <property type="term" value="F:DNA-binding transcription factor activity"/>
    <property type="evidence" value="ECO:0007669"/>
    <property type="project" value="InterPro"/>
</dbReference>
<dbReference type="InterPro" id="IPR007630">
    <property type="entry name" value="RNA_pol_sigma70_r4"/>
</dbReference>
<dbReference type="EMBL" id="SOBG01000001">
    <property type="protein sequence ID" value="TDT72502.1"/>
    <property type="molecule type" value="Genomic_DNA"/>
</dbReference>
<reference evidence="2 3" key="1">
    <citation type="submission" date="2019-03" db="EMBL/GenBank/DDBJ databases">
        <title>Genomic Encyclopedia of Type Strains, Phase IV (KMG-IV): sequencing the most valuable type-strain genomes for metagenomic binning, comparative biology and taxonomic classification.</title>
        <authorList>
            <person name="Goeker M."/>
        </authorList>
    </citation>
    <scope>NUCLEOTIDE SEQUENCE [LARGE SCALE GENOMIC DNA]</scope>
    <source>
        <strain evidence="2 3">DSM 100055</strain>
    </source>
</reference>
<dbReference type="Pfam" id="PF04545">
    <property type="entry name" value="Sigma70_r4"/>
    <property type="match status" value="1"/>
</dbReference>